<reference evidence="2" key="1">
    <citation type="submission" date="2021-01" db="EMBL/GenBank/DDBJ databases">
        <authorList>
            <person name="Corre E."/>
            <person name="Pelletier E."/>
            <person name="Niang G."/>
            <person name="Scheremetjew M."/>
            <person name="Finn R."/>
            <person name="Kale V."/>
            <person name="Holt S."/>
            <person name="Cochrane G."/>
            <person name="Meng A."/>
            <person name="Brown T."/>
            <person name="Cohen L."/>
        </authorList>
    </citation>
    <scope>NUCLEOTIDE SEQUENCE</scope>
    <source>
        <strain evidence="2">CCMP1594</strain>
    </source>
</reference>
<proteinExistence type="predicted"/>
<keyword evidence="1" id="KW-0812">Transmembrane</keyword>
<evidence type="ECO:0000256" key="1">
    <source>
        <dbReference type="SAM" id="Phobius"/>
    </source>
</evidence>
<feature type="transmembrane region" description="Helical" evidence="1">
    <location>
        <begin position="302"/>
        <end position="324"/>
    </location>
</feature>
<feature type="transmembrane region" description="Helical" evidence="1">
    <location>
        <begin position="129"/>
        <end position="148"/>
    </location>
</feature>
<name>A0A7S4FS93_9EUGL</name>
<feature type="transmembrane region" description="Helical" evidence="1">
    <location>
        <begin position="344"/>
        <end position="362"/>
    </location>
</feature>
<feature type="transmembrane region" description="Helical" evidence="1">
    <location>
        <begin position="369"/>
        <end position="395"/>
    </location>
</feature>
<gene>
    <name evidence="2" type="ORF">EGYM00163_LOCUS23759</name>
</gene>
<evidence type="ECO:0000313" key="2">
    <source>
        <dbReference type="EMBL" id="CAE0812609.1"/>
    </source>
</evidence>
<dbReference type="EMBL" id="HBJA01067515">
    <property type="protein sequence ID" value="CAE0812609.1"/>
    <property type="molecule type" value="Transcribed_RNA"/>
</dbReference>
<keyword evidence="1" id="KW-1133">Transmembrane helix</keyword>
<sequence length="497" mass="53766">MLVFFETNDDVGPFAAYIRTNNAFTIAGAVMLGIGLAATVIGLATRDRGLLIFAAAVLFTIAGYFGPQYLPSVSMQAFGICVAALGLVCTYLVWRVGESIQEESEMGAGLHAVQRNNKFIKLSMKQVQLICYILGILYILCGAGLLGVSEAQENPQNPSTKTWNFTVAFVQFFIGILMFVGVKFSMRGVLIITAVFAFFVVNLYATWVAAVAWAEKNLDYNCGNAAASARLPCQDKGFVTAELAFNWINWALSLLVIWAAYYYSERMQSWDEAEEHGVDRDLSDPCRILGVPVEKPIELCRYVLFACNGFIAALALVVLTVGCLMNGNNGLPKPAVYSPSPDPVVLAVFALVAVLVGVWGAFRRTRTPLIFSLVVLLWITAYAFNIMVESIFAVLDGVTSTTFVVSQLTGYEEGVTIITAIYCGLIVGSALLAACVTWIMMEALQDKRQFAGKGLAGFGSYSSPISAPPYLPAYPTPSPAAAMWPMPAPSPFGAWPM</sequence>
<keyword evidence="1" id="KW-0472">Membrane</keyword>
<feature type="transmembrane region" description="Helical" evidence="1">
    <location>
        <begin position="189"/>
        <end position="214"/>
    </location>
</feature>
<accession>A0A7S4FS93</accession>
<feature type="transmembrane region" description="Helical" evidence="1">
    <location>
        <begin position="23"/>
        <end position="43"/>
    </location>
</feature>
<feature type="transmembrane region" description="Helical" evidence="1">
    <location>
        <begin position="244"/>
        <end position="263"/>
    </location>
</feature>
<feature type="transmembrane region" description="Helical" evidence="1">
    <location>
        <begin position="73"/>
        <end position="94"/>
    </location>
</feature>
<feature type="transmembrane region" description="Helical" evidence="1">
    <location>
        <begin position="415"/>
        <end position="440"/>
    </location>
</feature>
<dbReference type="AlphaFoldDB" id="A0A7S4FS93"/>
<feature type="transmembrane region" description="Helical" evidence="1">
    <location>
        <begin position="50"/>
        <end position="67"/>
    </location>
</feature>
<organism evidence="2">
    <name type="scientific">Eutreptiella gymnastica</name>
    <dbReference type="NCBI Taxonomy" id="73025"/>
    <lineage>
        <taxon>Eukaryota</taxon>
        <taxon>Discoba</taxon>
        <taxon>Euglenozoa</taxon>
        <taxon>Euglenida</taxon>
        <taxon>Spirocuta</taxon>
        <taxon>Euglenophyceae</taxon>
        <taxon>Eutreptiales</taxon>
        <taxon>Eutreptiaceae</taxon>
        <taxon>Eutreptiella</taxon>
    </lineage>
</organism>
<feature type="transmembrane region" description="Helical" evidence="1">
    <location>
        <begin position="163"/>
        <end position="182"/>
    </location>
</feature>
<protein>
    <submittedName>
        <fullName evidence="2">Uncharacterized protein</fullName>
    </submittedName>
</protein>